<dbReference type="SUPFAM" id="SSF47370">
    <property type="entry name" value="Bromodomain"/>
    <property type="match status" value="1"/>
</dbReference>
<sequence>MLTQIKYVKAKLRNIMRQKAALDLENTNWFTTETALLAPEQYINVEMIKAKIMNNEYRTLNDIRDDFELLVGNVVWGFGSLCMEAINARAVRDEFYKQMLGCPVAPGGGADEDEDDDEEAFVDMGRAPRQQLASIRARESEGRSFTTEERERFSAAGEQARVTAEGLVKDIAGTEKLIEMYVTATINNCKLQIVVDKQAELATNQREPEAKMDEIGEMDKPAEITPGAAMLTKTNQSPHYYDIADQIAGHGKAIKQWRKKRLSDWGWTICAWSHEQAYEHDQQKTLYKHQGESNRLWGHNTQARGFLMLQFLVF</sequence>
<comment type="caution">
    <text evidence="3">The sequence shown here is derived from an EMBL/GenBank/DDBJ whole genome shotgun (WGS) entry which is preliminary data.</text>
</comment>
<keyword evidence="1" id="KW-0103">Bromodomain</keyword>
<feature type="region of interest" description="Disordered" evidence="2">
    <location>
        <begin position="137"/>
        <end position="157"/>
    </location>
</feature>
<dbReference type="Proteomes" id="UP000308953">
    <property type="component" value="Unassembled WGS sequence"/>
</dbReference>
<evidence type="ECO:0000256" key="2">
    <source>
        <dbReference type="SAM" id="MobiDB-lite"/>
    </source>
</evidence>
<protein>
    <submittedName>
        <fullName evidence="3">Uncharacterized protein</fullName>
    </submittedName>
</protein>
<proteinExistence type="predicted"/>
<organism evidence="3 4">
    <name type="scientific">Aureobasidium pullulans</name>
    <name type="common">Black yeast</name>
    <name type="synonym">Pullularia pullulans</name>
    <dbReference type="NCBI Taxonomy" id="5580"/>
    <lineage>
        <taxon>Eukaryota</taxon>
        <taxon>Fungi</taxon>
        <taxon>Dikarya</taxon>
        <taxon>Ascomycota</taxon>
        <taxon>Pezizomycotina</taxon>
        <taxon>Dothideomycetes</taxon>
        <taxon>Dothideomycetidae</taxon>
        <taxon>Dothideales</taxon>
        <taxon>Saccotheciaceae</taxon>
        <taxon>Aureobasidium</taxon>
    </lineage>
</organism>
<dbReference type="AlphaFoldDB" id="A0A4S9ERK1"/>
<evidence type="ECO:0000256" key="1">
    <source>
        <dbReference type="ARBA" id="ARBA00023117"/>
    </source>
</evidence>
<evidence type="ECO:0000313" key="4">
    <source>
        <dbReference type="Proteomes" id="UP000308953"/>
    </source>
</evidence>
<feature type="compositionally biased region" description="Basic and acidic residues" evidence="2">
    <location>
        <begin position="137"/>
        <end position="153"/>
    </location>
</feature>
<name>A0A4S9ERK1_AURPU</name>
<evidence type="ECO:0000313" key="3">
    <source>
        <dbReference type="EMBL" id="THX36337.1"/>
    </source>
</evidence>
<gene>
    <name evidence="3" type="ORF">D6D10_06771</name>
</gene>
<dbReference type="GO" id="GO:0006325">
    <property type="term" value="P:chromatin organization"/>
    <property type="evidence" value="ECO:0007669"/>
    <property type="project" value="UniProtKB-ARBA"/>
</dbReference>
<accession>A0A4S9ERK1</accession>
<dbReference type="EMBL" id="QZAV01000174">
    <property type="protein sequence ID" value="THX36337.1"/>
    <property type="molecule type" value="Genomic_DNA"/>
</dbReference>
<dbReference type="InterPro" id="IPR036427">
    <property type="entry name" value="Bromodomain-like_sf"/>
</dbReference>
<reference evidence="3 4" key="1">
    <citation type="submission" date="2018-10" db="EMBL/GenBank/DDBJ databases">
        <title>Fifty Aureobasidium pullulans genomes reveal a recombining polyextremotolerant generalist.</title>
        <authorList>
            <person name="Gostincar C."/>
            <person name="Turk M."/>
            <person name="Zajc J."/>
            <person name="Gunde-Cimerman N."/>
        </authorList>
    </citation>
    <scope>NUCLEOTIDE SEQUENCE [LARGE SCALE GENOMIC DNA]</scope>
    <source>
        <strain evidence="3 4">EXF-9785</strain>
    </source>
</reference>